<evidence type="ECO:0000313" key="4">
    <source>
        <dbReference type="Proteomes" id="UP000193920"/>
    </source>
</evidence>
<evidence type="ECO:0000313" key="3">
    <source>
        <dbReference type="EMBL" id="ORY56241.1"/>
    </source>
</evidence>
<sequence>MSRQSYLLKLISVNTLALMFNNINVYARSIEIEEDNEASGQEFTRIPLIVCIIGVVAVAISGGFCLFSSKKKKRMSEEVLTNQNSNSSPNKNSPEGSSNEVHPGHEEADIAVQVDNLYGEGKSSDQPVMEEGKEEEEKEEEGEPQKKRKSILDSILNRSSKKEHRTSNIQFMEDRSLNSISTNEDWIIEQKYQAELKGKESEGLYGDEESNSNDGFWNSDLEPIQSSPNNQQESYAIPSLGKKNSVMVKRNSDIIGKHQSVIILGDDNKKVNSSSSSIGSTSELRPTRVKSWKDSDINKEIMEIMKHLDEDSKLNDIKQVA</sequence>
<dbReference type="Proteomes" id="UP000193920">
    <property type="component" value="Unassembled WGS sequence"/>
</dbReference>
<proteinExistence type="predicted"/>
<feature type="region of interest" description="Disordered" evidence="1">
    <location>
        <begin position="119"/>
        <end position="169"/>
    </location>
</feature>
<evidence type="ECO:0000256" key="2">
    <source>
        <dbReference type="SAM" id="Phobius"/>
    </source>
</evidence>
<reference evidence="3 4" key="1">
    <citation type="submission" date="2016-08" db="EMBL/GenBank/DDBJ databases">
        <title>A Parts List for Fungal Cellulosomes Revealed by Comparative Genomics.</title>
        <authorList>
            <consortium name="DOE Joint Genome Institute"/>
            <person name="Haitjema C.H."/>
            <person name="Gilmore S.P."/>
            <person name="Henske J.K."/>
            <person name="Solomon K.V."/>
            <person name="De Groot R."/>
            <person name="Kuo A."/>
            <person name="Mondo S.J."/>
            <person name="Salamov A.A."/>
            <person name="Labutti K."/>
            <person name="Zhao Z."/>
            <person name="Chiniquy J."/>
            <person name="Barry K."/>
            <person name="Brewer H.M."/>
            <person name="Purvine S.O."/>
            <person name="Wright A.T."/>
            <person name="Boxma B."/>
            <person name="Van Alen T."/>
            <person name="Hackstein J.H."/>
            <person name="Baker S.E."/>
            <person name="Grigoriev I.V."/>
            <person name="O'Malley M.A."/>
        </authorList>
    </citation>
    <scope>NUCLEOTIDE SEQUENCE [LARGE SCALE GENOMIC DNA]</scope>
    <source>
        <strain evidence="3 4">G1</strain>
    </source>
</reference>
<dbReference type="EMBL" id="MCOG01000074">
    <property type="protein sequence ID" value="ORY56241.1"/>
    <property type="molecule type" value="Genomic_DNA"/>
</dbReference>
<accession>A0A1Y2DAE5</accession>
<name>A0A1Y2DAE5_9FUNG</name>
<keyword evidence="2" id="KW-0472">Membrane</keyword>
<feature type="transmembrane region" description="Helical" evidence="2">
    <location>
        <begin position="7"/>
        <end position="26"/>
    </location>
</feature>
<feature type="compositionally biased region" description="Polar residues" evidence="1">
    <location>
        <begin position="224"/>
        <end position="234"/>
    </location>
</feature>
<keyword evidence="2" id="KW-1133">Transmembrane helix</keyword>
<organism evidence="3 4">
    <name type="scientific">Neocallimastix californiae</name>
    <dbReference type="NCBI Taxonomy" id="1754190"/>
    <lineage>
        <taxon>Eukaryota</taxon>
        <taxon>Fungi</taxon>
        <taxon>Fungi incertae sedis</taxon>
        <taxon>Chytridiomycota</taxon>
        <taxon>Chytridiomycota incertae sedis</taxon>
        <taxon>Neocallimastigomycetes</taxon>
        <taxon>Neocallimastigales</taxon>
        <taxon>Neocallimastigaceae</taxon>
        <taxon>Neocallimastix</taxon>
    </lineage>
</organism>
<dbReference type="OrthoDB" id="2156292at2759"/>
<feature type="region of interest" description="Disordered" evidence="1">
    <location>
        <begin position="199"/>
        <end position="238"/>
    </location>
</feature>
<feature type="region of interest" description="Disordered" evidence="1">
    <location>
        <begin position="77"/>
        <end position="103"/>
    </location>
</feature>
<feature type="compositionally biased region" description="Acidic residues" evidence="1">
    <location>
        <begin position="132"/>
        <end position="142"/>
    </location>
</feature>
<comment type="caution">
    <text evidence="3">The sequence shown here is derived from an EMBL/GenBank/DDBJ whole genome shotgun (WGS) entry which is preliminary data.</text>
</comment>
<evidence type="ECO:0000256" key="1">
    <source>
        <dbReference type="SAM" id="MobiDB-lite"/>
    </source>
</evidence>
<keyword evidence="2" id="KW-0812">Transmembrane</keyword>
<dbReference type="AlphaFoldDB" id="A0A1Y2DAE5"/>
<gene>
    <name evidence="3" type="ORF">LY90DRAFT_669427</name>
</gene>
<keyword evidence="4" id="KW-1185">Reference proteome</keyword>
<feature type="compositionally biased region" description="Low complexity" evidence="1">
    <location>
        <begin position="82"/>
        <end position="100"/>
    </location>
</feature>
<protein>
    <submittedName>
        <fullName evidence="3">Uncharacterized protein</fullName>
    </submittedName>
</protein>
<feature type="transmembrane region" description="Helical" evidence="2">
    <location>
        <begin position="46"/>
        <end position="67"/>
    </location>
</feature>